<name>A0A841MTZ5_9BACT</name>
<evidence type="ECO:0000313" key="2">
    <source>
        <dbReference type="Proteomes" id="UP000588604"/>
    </source>
</evidence>
<organism evidence="1 2">
    <name type="scientific">Algoriphagus iocasae</name>
    <dbReference type="NCBI Taxonomy" id="1836499"/>
    <lineage>
        <taxon>Bacteria</taxon>
        <taxon>Pseudomonadati</taxon>
        <taxon>Bacteroidota</taxon>
        <taxon>Cytophagia</taxon>
        <taxon>Cytophagales</taxon>
        <taxon>Cyclobacteriaceae</taxon>
        <taxon>Algoriphagus</taxon>
    </lineage>
</organism>
<accession>A0A841MTZ5</accession>
<evidence type="ECO:0000313" key="1">
    <source>
        <dbReference type="EMBL" id="MBB6329027.1"/>
    </source>
</evidence>
<dbReference type="Proteomes" id="UP000588604">
    <property type="component" value="Unassembled WGS sequence"/>
</dbReference>
<gene>
    <name evidence="1" type="ORF">FHS59_004691</name>
</gene>
<sequence length="131" mass="15627">MLHLTFKDKSKNYYECNRQFHPKGSEIELGVEGDENGPKQNQKDFFLSIEKKYDEIVISIGPKIEVEFKNWKEDFRIKDFKKEFRPVYMFLPRCDKQPITWEIAFESDHDLNHLFTVKMKDMSAIKVSIDG</sequence>
<proteinExistence type="predicted"/>
<dbReference type="AlphaFoldDB" id="A0A841MTZ5"/>
<dbReference type="RefSeq" id="WP_184498719.1">
    <property type="nucleotide sequence ID" value="NZ_JACIJO010000008.1"/>
</dbReference>
<comment type="caution">
    <text evidence="1">The sequence shown here is derived from an EMBL/GenBank/DDBJ whole genome shotgun (WGS) entry which is preliminary data.</text>
</comment>
<protein>
    <submittedName>
        <fullName evidence="1">Uncharacterized protein</fullName>
    </submittedName>
</protein>
<keyword evidence="2" id="KW-1185">Reference proteome</keyword>
<dbReference type="EMBL" id="JACIJO010000008">
    <property type="protein sequence ID" value="MBB6329027.1"/>
    <property type="molecule type" value="Genomic_DNA"/>
</dbReference>
<reference evidence="1 2" key="1">
    <citation type="submission" date="2020-08" db="EMBL/GenBank/DDBJ databases">
        <title>Genomic Encyclopedia of Type Strains, Phase IV (KMG-IV): sequencing the most valuable type-strain genomes for metagenomic binning, comparative biology and taxonomic classification.</title>
        <authorList>
            <person name="Goeker M."/>
        </authorList>
    </citation>
    <scope>NUCLEOTIDE SEQUENCE [LARGE SCALE GENOMIC DNA]</scope>
    <source>
        <strain evidence="1 2">DSM 102044</strain>
    </source>
</reference>